<reference evidence="2 3" key="1">
    <citation type="journal article" date="2012" name="Stand. Genomic Sci.">
        <title>Complete genome sequence of the melanogenic marine bacterium Marinomonas mediterranea type strain (MMB-1(T)).</title>
        <authorList>
            <person name="Lucas-Elio P."/>
            <person name="Goodwin L."/>
            <person name="Woyke T."/>
            <person name="Pitluck S."/>
            <person name="Nolan M."/>
            <person name="Kyrpides N.C."/>
            <person name="Detter J.C."/>
            <person name="Copeland A."/>
            <person name="Teshima H."/>
            <person name="Bruce D."/>
            <person name="Detter C."/>
            <person name="Tapia R."/>
            <person name="Han S."/>
            <person name="Land M.L."/>
            <person name="Ivanova N."/>
            <person name="Mikhailova N."/>
            <person name="Johnston A.W."/>
            <person name="Sanchez-Amat A."/>
        </authorList>
    </citation>
    <scope>NUCLEOTIDE SEQUENCE [LARGE SCALE GENOMIC DNA]</scope>
    <source>
        <strain evidence="3">ATCC 700492 / JCM 21426 / NBRC 103028 / MMB-1</strain>
    </source>
</reference>
<dbReference type="PATRIC" id="fig|717774.3.peg.908"/>
<gene>
    <name evidence="2" type="ordered locus">Marme_0867</name>
</gene>
<dbReference type="Gene3D" id="2.40.30.160">
    <property type="match status" value="1"/>
</dbReference>
<dbReference type="InterPro" id="IPR006222">
    <property type="entry name" value="GCVT_N"/>
</dbReference>
<dbReference type="STRING" id="717774.Marme_0867"/>
<dbReference type="Proteomes" id="UP000001062">
    <property type="component" value="Chromosome"/>
</dbReference>
<dbReference type="Pfam" id="PF01571">
    <property type="entry name" value="GCV_T"/>
    <property type="match status" value="1"/>
</dbReference>
<evidence type="ECO:0000259" key="1">
    <source>
        <dbReference type="Pfam" id="PF01571"/>
    </source>
</evidence>
<accession>F2K389</accession>
<dbReference type="EMBL" id="CP002583">
    <property type="protein sequence ID" value="ADZ90142.1"/>
    <property type="molecule type" value="Genomic_DNA"/>
</dbReference>
<dbReference type="RefSeq" id="WP_013660047.1">
    <property type="nucleotide sequence ID" value="NC_015276.1"/>
</dbReference>
<proteinExistence type="predicted"/>
<dbReference type="AlphaFoldDB" id="F2K389"/>
<dbReference type="PIRSF" id="PIRSF006487">
    <property type="entry name" value="GcvT"/>
    <property type="match status" value="1"/>
</dbReference>
<evidence type="ECO:0000313" key="2">
    <source>
        <dbReference type="EMBL" id="ADZ90142.1"/>
    </source>
</evidence>
<dbReference type="InterPro" id="IPR045179">
    <property type="entry name" value="YgfZ/GcvT"/>
</dbReference>
<dbReference type="SUPFAM" id="SSF103025">
    <property type="entry name" value="Folate-binding domain"/>
    <property type="match status" value="1"/>
</dbReference>
<name>F2K389_MARM1</name>
<dbReference type="HOGENOM" id="CLU_007884_6_2_6"/>
<dbReference type="PANTHER" id="PTHR22602">
    <property type="entry name" value="TRANSFERASE CAF17, MITOCHONDRIAL-RELATED"/>
    <property type="match status" value="1"/>
</dbReference>
<dbReference type="GO" id="GO:0016226">
    <property type="term" value="P:iron-sulfur cluster assembly"/>
    <property type="evidence" value="ECO:0007669"/>
    <property type="project" value="TreeGrafter"/>
</dbReference>
<keyword evidence="3" id="KW-1185">Reference proteome</keyword>
<protein>
    <submittedName>
        <fullName evidence="2">Folate-binding protein YgfZ</fullName>
    </submittedName>
</protein>
<organism evidence="2 3">
    <name type="scientific">Marinomonas mediterranea (strain ATCC 700492 / JCM 21426 / NBRC 103028 / MMB-1)</name>
    <dbReference type="NCBI Taxonomy" id="717774"/>
    <lineage>
        <taxon>Bacteria</taxon>
        <taxon>Pseudomonadati</taxon>
        <taxon>Pseudomonadota</taxon>
        <taxon>Gammaproteobacteria</taxon>
        <taxon>Oceanospirillales</taxon>
        <taxon>Oceanospirillaceae</taxon>
        <taxon>Marinomonas</taxon>
    </lineage>
</organism>
<dbReference type="KEGG" id="mme:Marme_0867"/>
<dbReference type="PANTHER" id="PTHR22602:SF0">
    <property type="entry name" value="TRANSFERASE CAF17, MITOCHONDRIAL-RELATED"/>
    <property type="match status" value="1"/>
</dbReference>
<feature type="domain" description="GCVT N-terminal" evidence="1">
    <location>
        <begin position="20"/>
        <end position="115"/>
    </location>
</feature>
<dbReference type="Gene3D" id="3.30.70.1400">
    <property type="entry name" value="Aminomethyltransferase beta-barrel domains"/>
    <property type="match status" value="1"/>
</dbReference>
<evidence type="ECO:0000313" key="3">
    <source>
        <dbReference type="Proteomes" id="UP000001062"/>
    </source>
</evidence>
<dbReference type="OrthoDB" id="9796287at2"/>
<dbReference type="NCBIfam" id="TIGR03317">
    <property type="entry name" value="ygfZ_signature"/>
    <property type="match status" value="1"/>
</dbReference>
<sequence length="305" mass="33678">MQLADLLNTVLPTHAARSLTELGFIHVEGKDAQKFLQGQVTADVSKVTSGASSFGATCTPKGRVISNFLICQVADEQYLLTLHSSLVEKTLAHFKKYAVFFKATLTDASDTYAAFSEYARSLDNDETPQDEYALLHPTQKIGDVLSIQLNNTYFSETLSIVPAEHLQDKATTNEEAHRVISLLTLRPFIELKDSEEILPQWFNMQRNGSISFTKGCYTGQEIVARMKYRGKSKKHMALLSSESELTTGMDVANQEGKVIGTLHDVASFDSSYVAQAILNVDQEELELVMLDGKAAELLALPYGLD</sequence>
<dbReference type="InterPro" id="IPR017703">
    <property type="entry name" value="YgfZ/GCV_T_CS"/>
</dbReference>
<dbReference type="eggNOG" id="COG0354">
    <property type="taxonomic scope" value="Bacteria"/>
</dbReference>